<dbReference type="InterPro" id="IPR036412">
    <property type="entry name" value="HAD-like_sf"/>
</dbReference>
<dbReference type="SUPFAM" id="SSF56784">
    <property type="entry name" value="HAD-like"/>
    <property type="match status" value="1"/>
</dbReference>
<dbReference type="NCBIfam" id="TIGR01549">
    <property type="entry name" value="HAD-SF-IA-v1"/>
    <property type="match status" value="1"/>
</dbReference>
<evidence type="ECO:0000256" key="1">
    <source>
        <dbReference type="ARBA" id="ARBA00001946"/>
    </source>
</evidence>
<protein>
    <submittedName>
        <fullName evidence="5">HAD family hydrolase</fullName>
        <ecNumber evidence="5">3.1.3.-</ecNumber>
    </submittedName>
</protein>
<proteinExistence type="predicted"/>
<organism evidence="5 6">
    <name type="scientific">Planococcus dechangensis</name>
    <dbReference type="NCBI Taxonomy" id="1176255"/>
    <lineage>
        <taxon>Bacteria</taxon>
        <taxon>Bacillati</taxon>
        <taxon>Bacillota</taxon>
        <taxon>Bacilli</taxon>
        <taxon>Bacillales</taxon>
        <taxon>Caryophanaceae</taxon>
        <taxon>Planococcus</taxon>
    </lineage>
</organism>
<dbReference type="Gene3D" id="1.10.150.520">
    <property type="match status" value="1"/>
</dbReference>
<comment type="cofactor">
    <cofactor evidence="1">
        <name>Mg(2+)</name>
        <dbReference type="ChEBI" id="CHEBI:18420"/>
    </cofactor>
</comment>
<keyword evidence="6" id="KW-1185">Reference proteome</keyword>
<dbReference type="PRINTS" id="PR00413">
    <property type="entry name" value="HADHALOGNASE"/>
</dbReference>
<dbReference type="InterPro" id="IPR041492">
    <property type="entry name" value="HAD_2"/>
</dbReference>
<name>A0ABV9MC87_9BACL</name>
<keyword evidence="3 5" id="KW-0378">Hydrolase</keyword>
<dbReference type="PANTHER" id="PTHR46470:SF2">
    <property type="entry name" value="GLYCERALDEHYDE 3-PHOSPHATE PHOSPHATASE"/>
    <property type="match status" value="1"/>
</dbReference>
<dbReference type="EC" id="3.1.3.-" evidence="5"/>
<dbReference type="NCBIfam" id="TIGR01509">
    <property type="entry name" value="HAD-SF-IA-v3"/>
    <property type="match status" value="1"/>
</dbReference>
<dbReference type="GO" id="GO:0016787">
    <property type="term" value="F:hydrolase activity"/>
    <property type="evidence" value="ECO:0007669"/>
    <property type="project" value="UniProtKB-KW"/>
</dbReference>
<dbReference type="EMBL" id="JBHSGL010000005">
    <property type="protein sequence ID" value="MFC4712755.1"/>
    <property type="molecule type" value="Genomic_DNA"/>
</dbReference>
<evidence type="ECO:0000313" key="6">
    <source>
        <dbReference type="Proteomes" id="UP001595932"/>
    </source>
</evidence>
<dbReference type="InterPro" id="IPR051400">
    <property type="entry name" value="HAD-like_hydrolase"/>
</dbReference>
<sequence length="229" mass="26237">MIKAVLFDLDGTLLNRDASVVSFIHDQYRRLERFLGHIPEQLYAERFIELDRRGYVWKDKVYAQLIQEFEIKHATMEFLLVDYLAHFQFHCVPFDGLQAMLAGLKDQGMKLGIISNGKGRFQMDNIEALGIKGLFDIIMISESEGLRKPDPGIFMRAMTGLAVKPAQSLFVGDHPLTDVEAAKNSGMIAVWKKDAGWDQAEADYSIVELDEVERVIERLNQVCWLKKER</sequence>
<dbReference type="InterPro" id="IPR023214">
    <property type="entry name" value="HAD_sf"/>
</dbReference>
<evidence type="ECO:0000256" key="2">
    <source>
        <dbReference type="ARBA" id="ARBA00022723"/>
    </source>
</evidence>
<reference evidence="6" key="1">
    <citation type="journal article" date="2019" name="Int. J. Syst. Evol. Microbiol.">
        <title>The Global Catalogue of Microorganisms (GCM) 10K type strain sequencing project: providing services to taxonomists for standard genome sequencing and annotation.</title>
        <authorList>
            <consortium name="The Broad Institute Genomics Platform"/>
            <consortium name="The Broad Institute Genome Sequencing Center for Infectious Disease"/>
            <person name="Wu L."/>
            <person name="Ma J."/>
        </authorList>
    </citation>
    <scope>NUCLEOTIDE SEQUENCE [LARGE SCALE GENOMIC DNA]</scope>
    <source>
        <strain evidence="6">CGMCC 1.12151</strain>
    </source>
</reference>
<gene>
    <name evidence="5" type="ORF">ACFO5U_07795</name>
</gene>
<evidence type="ECO:0000313" key="5">
    <source>
        <dbReference type="EMBL" id="MFC4712755.1"/>
    </source>
</evidence>
<dbReference type="RefSeq" id="WP_377278157.1">
    <property type="nucleotide sequence ID" value="NZ_JBHSGL010000005.1"/>
</dbReference>
<evidence type="ECO:0000256" key="3">
    <source>
        <dbReference type="ARBA" id="ARBA00022801"/>
    </source>
</evidence>
<dbReference type="Gene3D" id="3.40.50.1000">
    <property type="entry name" value="HAD superfamily/HAD-like"/>
    <property type="match status" value="1"/>
</dbReference>
<dbReference type="Proteomes" id="UP001595932">
    <property type="component" value="Unassembled WGS sequence"/>
</dbReference>
<evidence type="ECO:0000256" key="4">
    <source>
        <dbReference type="ARBA" id="ARBA00022842"/>
    </source>
</evidence>
<dbReference type="NCBIfam" id="TIGR01662">
    <property type="entry name" value="HAD-SF-IIIA"/>
    <property type="match status" value="1"/>
</dbReference>
<dbReference type="InterPro" id="IPR006439">
    <property type="entry name" value="HAD-SF_hydro_IA"/>
</dbReference>
<dbReference type="PANTHER" id="PTHR46470">
    <property type="entry name" value="N-ACYLNEURAMINATE-9-PHOSPHATASE"/>
    <property type="match status" value="1"/>
</dbReference>
<keyword evidence="4" id="KW-0460">Magnesium</keyword>
<comment type="caution">
    <text evidence="5">The sequence shown here is derived from an EMBL/GenBank/DDBJ whole genome shotgun (WGS) entry which is preliminary data.</text>
</comment>
<dbReference type="InterPro" id="IPR006549">
    <property type="entry name" value="HAD-SF_hydro_IIIA"/>
</dbReference>
<dbReference type="SFLD" id="SFLDS00003">
    <property type="entry name" value="Haloacid_Dehalogenase"/>
    <property type="match status" value="1"/>
</dbReference>
<dbReference type="Pfam" id="PF13419">
    <property type="entry name" value="HAD_2"/>
    <property type="match status" value="1"/>
</dbReference>
<dbReference type="PROSITE" id="PS01228">
    <property type="entry name" value="COF_1"/>
    <property type="match status" value="1"/>
</dbReference>
<keyword evidence="2" id="KW-0479">Metal-binding</keyword>
<accession>A0ABV9MC87</accession>
<dbReference type="SFLD" id="SFLDG01129">
    <property type="entry name" value="C1.5:_HAD__Beta-PGM__Phosphata"/>
    <property type="match status" value="1"/>
</dbReference>